<dbReference type="EC" id="1.3.3.4" evidence="4 11"/>
<evidence type="ECO:0000256" key="6">
    <source>
        <dbReference type="ARBA" id="ARBA00022827"/>
    </source>
</evidence>
<evidence type="ECO:0000256" key="11">
    <source>
        <dbReference type="RuleBase" id="RU367069"/>
    </source>
</evidence>
<evidence type="ECO:0000313" key="13">
    <source>
        <dbReference type="EMBL" id="KAK7090506.1"/>
    </source>
</evidence>
<dbReference type="GO" id="GO:0004729">
    <property type="term" value="F:oxygen-dependent protoporphyrinogen oxidase activity"/>
    <property type="evidence" value="ECO:0007669"/>
    <property type="project" value="UniProtKB-UniRule"/>
</dbReference>
<dbReference type="EMBL" id="JBAMIC010000024">
    <property type="protein sequence ID" value="KAK7090506.1"/>
    <property type="molecule type" value="Genomic_DNA"/>
</dbReference>
<comment type="cofactor">
    <cofactor evidence="11">
        <name>FAD</name>
        <dbReference type="ChEBI" id="CHEBI:57692"/>
    </cofactor>
    <text evidence="11">Binds 1 FAD per subunit.</text>
</comment>
<organism evidence="13 14">
    <name type="scientific">Littorina saxatilis</name>
    <dbReference type="NCBI Taxonomy" id="31220"/>
    <lineage>
        <taxon>Eukaryota</taxon>
        <taxon>Metazoa</taxon>
        <taxon>Spiralia</taxon>
        <taxon>Lophotrochozoa</taxon>
        <taxon>Mollusca</taxon>
        <taxon>Gastropoda</taxon>
        <taxon>Caenogastropoda</taxon>
        <taxon>Littorinimorpha</taxon>
        <taxon>Littorinoidea</taxon>
        <taxon>Littorinidae</taxon>
        <taxon>Littorina</taxon>
    </lineage>
</organism>
<comment type="subcellular location">
    <subcellularLocation>
        <location evidence="11">Mitochondrion inner membrane</location>
    </subcellularLocation>
</comment>
<evidence type="ECO:0000256" key="4">
    <source>
        <dbReference type="ARBA" id="ARBA00012867"/>
    </source>
</evidence>
<dbReference type="GO" id="GO:0006782">
    <property type="term" value="P:protoporphyrinogen IX biosynthetic process"/>
    <property type="evidence" value="ECO:0007669"/>
    <property type="project" value="UniProtKB-UniRule"/>
</dbReference>
<dbReference type="PANTHER" id="PTHR42923">
    <property type="entry name" value="PROTOPORPHYRINOGEN OXIDASE"/>
    <property type="match status" value="1"/>
</dbReference>
<evidence type="ECO:0000256" key="5">
    <source>
        <dbReference type="ARBA" id="ARBA00022630"/>
    </source>
</evidence>
<dbReference type="Gene3D" id="3.50.50.60">
    <property type="entry name" value="FAD/NAD(P)-binding domain"/>
    <property type="match status" value="1"/>
</dbReference>
<sequence length="479" mass="51581">MATVVVVGGGVSGLAAAYYLQKSASKIGKIVLLEGAKRTGGWMQSVQHDDGSIFELGPRSLRPVGKGGKNSLHLAEELGLTKDILVVHRSDAAAKKRYLFVGGQLCALPSSLGGVVKTIPPFSRPLMMNFLGEPFAKRNSAPDESIHSFIGRRLGTEFADIAVDAMCRGIFANDCRQLSMRSCFPDIFNLERQHGSLIVGMLRARGAKVDAASELEKRATSEKWASWSLKHGLQQMSDAMETAATSTTLCEVRKDSPCLALAPALNGRIKVKTKGEEIIADHVMSAIYSKDLASLLPAEMSSLQAALQSIPSVSVFVVNLEYPGQQLPVEGFGHLLPSSESPHVLGIVYDSCTFPDHNRHDGPSTRLTVMLGGGWMDKMMTDKGELPDEVTVAAIAKKAASTQLGFPHDLQPSKVNVVYQKECIPEYTLGHADKLSHLESLIKSSGLPLHLIGSSYKGVSVNDCINNARIEAENVVHQL</sequence>
<keyword evidence="5 11" id="KW-0285">Flavoprotein</keyword>
<keyword evidence="6 11" id="KW-0274">FAD</keyword>
<gene>
    <name evidence="13" type="ORF">V1264_010292</name>
</gene>
<accession>A0AAN9AP02</accession>
<comment type="function">
    <text evidence="1 11">Catalyzes the 6-electron oxidation of protoporphyrinogen-IX to form protoporphyrin-IX.</text>
</comment>
<evidence type="ECO:0000256" key="8">
    <source>
        <dbReference type="ARBA" id="ARBA00023133"/>
    </source>
</evidence>
<dbReference type="InterPro" id="IPR050464">
    <property type="entry name" value="Zeta_carotene_desat/Oxidored"/>
</dbReference>
<evidence type="ECO:0000256" key="10">
    <source>
        <dbReference type="ARBA" id="ARBA00047554"/>
    </source>
</evidence>
<evidence type="ECO:0000256" key="3">
    <source>
        <dbReference type="ARBA" id="ARBA00010551"/>
    </source>
</evidence>
<comment type="similarity">
    <text evidence="3 11">Belongs to the protoporphyrinogen/coproporphyrinogen oxidase family. Protoporphyrinogen oxidase subfamily.</text>
</comment>
<comment type="pathway">
    <text evidence="2 11">Porphyrin-containing compound metabolism; protoporphyrin-IX biosynthesis; protoporphyrin-IX from protoporphyrinogen-IX: step 1/1.</text>
</comment>
<dbReference type="NCBIfam" id="TIGR00562">
    <property type="entry name" value="proto_IX_ox"/>
    <property type="match status" value="1"/>
</dbReference>
<dbReference type="InterPro" id="IPR036188">
    <property type="entry name" value="FAD/NAD-bd_sf"/>
</dbReference>
<keyword evidence="7 11" id="KW-0560">Oxidoreductase</keyword>
<dbReference type="SUPFAM" id="SSF54373">
    <property type="entry name" value="FAD-linked reductases, C-terminal domain"/>
    <property type="match status" value="1"/>
</dbReference>
<keyword evidence="14" id="KW-1185">Reference proteome</keyword>
<evidence type="ECO:0000256" key="1">
    <source>
        <dbReference type="ARBA" id="ARBA00002600"/>
    </source>
</evidence>
<keyword evidence="8 11" id="KW-0350">Heme biosynthesis</keyword>
<dbReference type="AlphaFoldDB" id="A0AAN9AP02"/>
<dbReference type="SUPFAM" id="SSF51905">
    <property type="entry name" value="FAD/NAD(P)-binding domain"/>
    <property type="match status" value="1"/>
</dbReference>
<proteinExistence type="inferred from homology"/>
<dbReference type="Proteomes" id="UP001374579">
    <property type="component" value="Unassembled WGS sequence"/>
</dbReference>
<dbReference type="InterPro" id="IPR004572">
    <property type="entry name" value="Protoporphyrinogen_oxidase"/>
</dbReference>
<reference evidence="13 14" key="1">
    <citation type="submission" date="2024-02" db="EMBL/GenBank/DDBJ databases">
        <title>Chromosome-scale genome assembly of the rough periwinkle Littorina saxatilis.</title>
        <authorList>
            <person name="De Jode A."/>
            <person name="Faria R."/>
            <person name="Formenti G."/>
            <person name="Sims Y."/>
            <person name="Smith T.P."/>
            <person name="Tracey A."/>
            <person name="Wood J.M.D."/>
            <person name="Zagrodzka Z.B."/>
            <person name="Johannesson K."/>
            <person name="Butlin R.K."/>
            <person name="Leder E.H."/>
        </authorList>
    </citation>
    <scope>NUCLEOTIDE SEQUENCE [LARGE SCALE GENOMIC DNA]</scope>
    <source>
        <strain evidence="13">Snail1</strain>
        <tissue evidence="13">Muscle</tissue>
    </source>
</reference>
<evidence type="ECO:0000256" key="9">
    <source>
        <dbReference type="ARBA" id="ARBA00023244"/>
    </source>
</evidence>
<dbReference type="PANTHER" id="PTHR42923:SF3">
    <property type="entry name" value="PROTOPORPHYRINOGEN OXIDASE"/>
    <property type="match status" value="1"/>
</dbReference>
<dbReference type="Pfam" id="PF01593">
    <property type="entry name" value="Amino_oxidase"/>
    <property type="match status" value="1"/>
</dbReference>
<evidence type="ECO:0000259" key="12">
    <source>
        <dbReference type="Pfam" id="PF01593"/>
    </source>
</evidence>
<name>A0AAN9AP02_9CAEN</name>
<comment type="caution">
    <text evidence="13">The sequence shown here is derived from an EMBL/GenBank/DDBJ whole genome shotgun (WGS) entry which is preliminary data.</text>
</comment>
<evidence type="ECO:0000313" key="14">
    <source>
        <dbReference type="Proteomes" id="UP001374579"/>
    </source>
</evidence>
<evidence type="ECO:0000256" key="2">
    <source>
        <dbReference type="ARBA" id="ARBA00005073"/>
    </source>
</evidence>
<evidence type="ECO:0000256" key="7">
    <source>
        <dbReference type="ARBA" id="ARBA00023002"/>
    </source>
</evidence>
<feature type="domain" description="Amine oxidase" evidence="12">
    <location>
        <begin position="11"/>
        <end position="475"/>
    </location>
</feature>
<comment type="catalytic activity">
    <reaction evidence="10 11">
        <text>protoporphyrinogen IX + 3 O2 = protoporphyrin IX + 3 H2O2</text>
        <dbReference type="Rhea" id="RHEA:25576"/>
        <dbReference type="ChEBI" id="CHEBI:15379"/>
        <dbReference type="ChEBI" id="CHEBI:16240"/>
        <dbReference type="ChEBI" id="CHEBI:57306"/>
        <dbReference type="ChEBI" id="CHEBI:57307"/>
        <dbReference type="EC" id="1.3.3.4"/>
    </reaction>
</comment>
<protein>
    <recommendedName>
        <fullName evidence="4 11">Protoporphyrinogen oxidase</fullName>
        <ecNumber evidence="4 11">1.3.3.4</ecNumber>
    </recommendedName>
</protein>
<keyword evidence="9 11" id="KW-0627">Porphyrin biosynthesis</keyword>
<dbReference type="InterPro" id="IPR002937">
    <property type="entry name" value="Amino_oxidase"/>
</dbReference>
<dbReference type="GO" id="GO:0005743">
    <property type="term" value="C:mitochondrial inner membrane"/>
    <property type="evidence" value="ECO:0007669"/>
    <property type="project" value="UniProtKB-SubCell"/>
</dbReference>